<dbReference type="EMBL" id="CP042260">
    <property type="protein sequence ID" value="QDY66263.1"/>
    <property type="molecule type" value="Genomic_DNA"/>
</dbReference>
<evidence type="ECO:0000256" key="1">
    <source>
        <dbReference type="SAM" id="MobiDB-lite"/>
    </source>
</evidence>
<sequence length="195" mass="19628">MDMYSHLAKVCGLSLATGLLAAALAGCVSIESSNDGQSPSSSPTTAPAKNTPPIEGTVTPSAKNPDGKATGSGTVPKETAGDSFSQAFGIIEAKAIEKKCTGKMTLDSDGEMVKLIGNCQQVEITGTGNMIVGGRIKDLSISGNGNIVAVNNIEDVSASGVGNSVAWRNDNASAHDSGQSNRLGPDALSGVDLGY</sequence>
<reference evidence="3 4" key="1">
    <citation type="submission" date="2019-07" db="EMBL/GenBank/DDBJ databases">
        <title>Complete Genome Sequence of drought tolerant Plant Growth-Promoting Rhizobacterium Glutamicibacter halophytocola DR408.</title>
        <authorList>
            <person name="Nishu S.D."/>
            <person name="Lee T.K."/>
        </authorList>
    </citation>
    <scope>NUCLEOTIDE SEQUENCE [LARGE SCALE GENOMIC DNA]</scope>
    <source>
        <strain evidence="3 4">DR408</strain>
    </source>
</reference>
<evidence type="ECO:0000256" key="2">
    <source>
        <dbReference type="SAM" id="SignalP"/>
    </source>
</evidence>
<accession>A0ABX5Y9B7</accession>
<keyword evidence="2" id="KW-0732">Signal</keyword>
<feature type="region of interest" description="Disordered" evidence="1">
    <location>
        <begin position="32"/>
        <end position="80"/>
    </location>
</feature>
<organism evidence="3 4">
    <name type="scientific">Glutamicibacter halophytocola</name>
    <dbReference type="NCBI Taxonomy" id="1933880"/>
    <lineage>
        <taxon>Bacteria</taxon>
        <taxon>Bacillati</taxon>
        <taxon>Actinomycetota</taxon>
        <taxon>Actinomycetes</taxon>
        <taxon>Micrococcales</taxon>
        <taxon>Micrococcaceae</taxon>
        <taxon>Glutamicibacter</taxon>
    </lineage>
</organism>
<feature type="compositionally biased region" description="Low complexity" evidence="1">
    <location>
        <begin position="32"/>
        <end position="53"/>
    </location>
</feature>
<evidence type="ECO:0000313" key="3">
    <source>
        <dbReference type="EMBL" id="QDY66263.1"/>
    </source>
</evidence>
<evidence type="ECO:0000313" key="4">
    <source>
        <dbReference type="Proteomes" id="UP000320717"/>
    </source>
</evidence>
<dbReference type="Pfam" id="PF11259">
    <property type="entry name" value="DUF3060"/>
    <property type="match status" value="1"/>
</dbReference>
<feature type="signal peptide" evidence="2">
    <location>
        <begin position="1"/>
        <end position="21"/>
    </location>
</feature>
<feature type="chain" id="PRO_5046247672" evidence="2">
    <location>
        <begin position="22"/>
        <end position="195"/>
    </location>
</feature>
<gene>
    <name evidence="3" type="ORF">FQA45_08005</name>
</gene>
<dbReference type="InterPro" id="IPR021417">
    <property type="entry name" value="DUF3060"/>
</dbReference>
<name>A0ABX5Y9B7_9MICC</name>
<proteinExistence type="predicted"/>
<dbReference type="Proteomes" id="UP000320717">
    <property type="component" value="Chromosome"/>
</dbReference>
<protein>
    <submittedName>
        <fullName evidence="3">DUF3060 domain-containing protein</fullName>
    </submittedName>
</protein>
<keyword evidence="4" id="KW-1185">Reference proteome</keyword>